<dbReference type="CDD" id="cd06291">
    <property type="entry name" value="PBP1_Qymf-like"/>
    <property type="match status" value="1"/>
</dbReference>
<dbReference type="PANTHER" id="PTHR30146">
    <property type="entry name" value="LACI-RELATED TRANSCRIPTIONAL REPRESSOR"/>
    <property type="match status" value="1"/>
</dbReference>
<dbReference type="CDD" id="cd01392">
    <property type="entry name" value="HTH_LacI"/>
    <property type="match status" value="1"/>
</dbReference>
<evidence type="ECO:0000256" key="3">
    <source>
        <dbReference type="ARBA" id="ARBA00023125"/>
    </source>
</evidence>
<dbReference type="InterPro" id="IPR001761">
    <property type="entry name" value="Peripla_BP/Lac1_sug-bd_dom"/>
</dbReference>
<dbReference type="RefSeq" id="WP_200967218.1">
    <property type="nucleotide sequence ID" value="NZ_BMAQ01000031.1"/>
</dbReference>
<reference evidence="7" key="1">
    <citation type="submission" date="2020-08" db="EMBL/GenBank/DDBJ databases">
        <authorList>
            <person name="Uke A."/>
            <person name="Chhe C."/>
            <person name="Baramee S."/>
            <person name="Kosugi A."/>
        </authorList>
    </citation>
    <scope>NUCLEOTIDE SEQUENCE</scope>
    <source>
        <strain evidence="7">DA-C8</strain>
    </source>
</reference>
<dbReference type="EMBL" id="BMAQ01000031">
    <property type="protein sequence ID" value="GFR39007.1"/>
    <property type="molecule type" value="Genomic_DNA"/>
</dbReference>
<evidence type="ECO:0000259" key="6">
    <source>
        <dbReference type="PROSITE" id="PS50943"/>
    </source>
</evidence>
<dbReference type="InterPro" id="IPR000843">
    <property type="entry name" value="HTH_LacI"/>
</dbReference>
<keyword evidence="3" id="KW-0238">DNA-binding</keyword>
<evidence type="ECO:0000259" key="5">
    <source>
        <dbReference type="PROSITE" id="PS50932"/>
    </source>
</evidence>
<keyword evidence="2" id="KW-0805">Transcription regulation</keyword>
<evidence type="ECO:0000256" key="2">
    <source>
        <dbReference type="ARBA" id="ARBA00023015"/>
    </source>
</evidence>
<dbReference type="PRINTS" id="PR00036">
    <property type="entry name" value="HTHLACI"/>
</dbReference>
<dbReference type="PROSITE" id="PS00356">
    <property type="entry name" value="HTH_LACI_1"/>
    <property type="match status" value="1"/>
</dbReference>
<keyword evidence="1" id="KW-0678">Repressor</keyword>
<dbReference type="AlphaFoldDB" id="A0A916VG45"/>
<dbReference type="GO" id="GO:0000976">
    <property type="term" value="F:transcription cis-regulatory region binding"/>
    <property type="evidence" value="ECO:0007669"/>
    <property type="project" value="TreeGrafter"/>
</dbReference>
<feature type="domain" description="HTH cro/C1-type" evidence="6">
    <location>
        <begin position="3"/>
        <end position="50"/>
    </location>
</feature>
<keyword evidence="4" id="KW-0804">Transcription</keyword>
<dbReference type="SUPFAM" id="SSF47413">
    <property type="entry name" value="lambda repressor-like DNA-binding domains"/>
    <property type="match status" value="1"/>
</dbReference>
<accession>A0A916VG45</accession>
<dbReference type="GO" id="GO:0003700">
    <property type="term" value="F:DNA-binding transcription factor activity"/>
    <property type="evidence" value="ECO:0007669"/>
    <property type="project" value="TreeGrafter"/>
</dbReference>
<proteinExistence type="predicted"/>
<dbReference type="InterPro" id="IPR010982">
    <property type="entry name" value="Lambda_DNA-bd_dom_sf"/>
</dbReference>
<evidence type="ECO:0000256" key="1">
    <source>
        <dbReference type="ARBA" id="ARBA00022491"/>
    </source>
</evidence>
<evidence type="ECO:0000313" key="7">
    <source>
        <dbReference type="EMBL" id="GFR39007.1"/>
    </source>
</evidence>
<organism evidence="7 8">
    <name type="scientific">Insulibacter thermoxylanivorax</name>
    <dbReference type="NCBI Taxonomy" id="2749268"/>
    <lineage>
        <taxon>Bacteria</taxon>
        <taxon>Bacillati</taxon>
        <taxon>Bacillota</taxon>
        <taxon>Bacilli</taxon>
        <taxon>Bacillales</taxon>
        <taxon>Paenibacillaceae</taxon>
        <taxon>Insulibacter</taxon>
    </lineage>
</organism>
<dbReference type="InterPro" id="IPR001387">
    <property type="entry name" value="Cro/C1-type_HTH"/>
</dbReference>
<protein>
    <submittedName>
        <fullName evidence="7">LacI family transcriptional regulator</fullName>
    </submittedName>
</protein>
<dbReference type="Proteomes" id="UP000654993">
    <property type="component" value="Unassembled WGS sequence"/>
</dbReference>
<dbReference type="PANTHER" id="PTHR30146:SF95">
    <property type="entry name" value="RIBOSE OPERON REPRESSOR"/>
    <property type="match status" value="1"/>
</dbReference>
<dbReference type="Gene3D" id="1.10.260.40">
    <property type="entry name" value="lambda repressor-like DNA-binding domains"/>
    <property type="match status" value="1"/>
</dbReference>
<dbReference type="Pfam" id="PF00532">
    <property type="entry name" value="Peripla_BP_1"/>
    <property type="match status" value="1"/>
</dbReference>
<dbReference type="Pfam" id="PF00356">
    <property type="entry name" value="LacI"/>
    <property type="match status" value="1"/>
</dbReference>
<gene>
    <name evidence="7" type="ORF">PRECH8_23030</name>
</gene>
<dbReference type="SMART" id="SM00354">
    <property type="entry name" value="HTH_LACI"/>
    <property type="match status" value="1"/>
</dbReference>
<name>A0A916VG45_9BACL</name>
<feature type="domain" description="HTH lacI-type" evidence="5">
    <location>
        <begin position="2"/>
        <end position="56"/>
    </location>
</feature>
<reference evidence="7" key="2">
    <citation type="journal article" date="2021" name="Data Brief">
        <title>Draft genome sequence data of the facultative, thermophilic, xylanolytic bacterium Paenibacillus sp. strain DA-C8.</title>
        <authorList>
            <person name="Chhe C."/>
            <person name="Uke A."/>
            <person name="Baramee S."/>
            <person name="Ungkulpasvich U."/>
            <person name="Tachaapaikoon C."/>
            <person name="Pason P."/>
            <person name="Waeonukul R."/>
            <person name="Ratanakhanokchai K."/>
            <person name="Kosugi A."/>
        </authorList>
    </citation>
    <scope>NUCLEOTIDE SEQUENCE</scope>
    <source>
        <strain evidence="7">DA-C8</strain>
    </source>
</reference>
<dbReference type="PROSITE" id="PS50943">
    <property type="entry name" value="HTH_CROC1"/>
    <property type="match status" value="1"/>
</dbReference>
<dbReference type="Gene3D" id="3.40.50.2300">
    <property type="match status" value="2"/>
</dbReference>
<keyword evidence="8" id="KW-1185">Reference proteome</keyword>
<sequence>MATIKDVAERVGVSVTTVSRVLNNRGYLSEDLKRRVYQAMEELNYQPNELARSLFRKKSNIIGLIIPDISHPFFSEIAIHIETFAYKSGYKILLCNSQLDKKKEKDYLNMLKASQVDGIIMGSHTLDTEEYKSINMPLVTLDRQLSESIPYVSSDHYKGGQLATKLLIRKGCKKIAHISGNLKLHLLAKARYDGFIDTVKKHSINHVVVQTDLNGFKYDEYKKIVTELFLKHPDLDGVFASSDLIAAQVLKECKRLGKRVPEDVKVVGFDGIRVGEFMMPGLSTIQQPIKDIAKTAVKLLIDWINGTEVPRENILPVKLIEKETT</sequence>
<dbReference type="InterPro" id="IPR028082">
    <property type="entry name" value="Peripla_BP_I"/>
</dbReference>
<evidence type="ECO:0000256" key="4">
    <source>
        <dbReference type="ARBA" id="ARBA00023163"/>
    </source>
</evidence>
<evidence type="ECO:0000313" key="8">
    <source>
        <dbReference type="Proteomes" id="UP000654993"/>
    </source>
</evidence>
<dbReference type="PROSITE" id="PS50932">
    <property type="entry name" value="HTH_LACI_2"/>
    <property type="match status" value="1"/>
</dbReference>
<dbReference type="SUPFAM" id="SSF53822">
    <property type="entry name" value="Periplasmic binding protein-like I"/>
    <property type="match status" value="1"/>
</dbReference>
<comment type="caution">
    <text evidence="7">The sequence shown here is derived from an EMBL/GenBank/DDBJ whole genome shotgun (WGS) entry which is preliminary data.</text>
</comment>